<evidence type="ECO:0000256" key="6">
    <source>
        <dbReference type="ARBA" id="ARBA00022833"/>
    </source>
</evidence>
<feature type="binding site" evidence="7">
    <location>
        <position position="57"/>
    </location>
    <ligand>
        <name>Zn(2+)</name>
        <dbReference type="ChEBI" id="CHEBI:29105"/>
        <label>2</label>
    </ligand>
</feature>
<comment type="cofactor">
    <cofactor evidence="7">
        <name>Zn(2+)</name>
        <dbReference type="ChEBI" id="CHEBI:29105"/>
    </cofactor>
    <text evidence="7">Binds 2 Zn(2+) ions per subunit.</text>
</comment>
<dbReference type="InterPro" id="IPR017782">
    <property type="entry name" value="Hydroxyacylglutathione_Hdrlase"/>
</dbReference>
<dbReference type="InterPro" id="IPR032282">
    <property type="entry name" value="HAGH_C"/>
</dbReference>
<dbReference type="EMBL" id="FOGD01000001">
    <property type="protein sequence ID" value="SEQ30971.1"/>
    <property type="molecule type" value="Genomic_DNA"/>
</dbReference>
<evidence type="ECO:0000256" key="5">
    <source>
        <dbReference type="ARBA" id="ARBA00022801"/>
    </source>
</evidence>
<dbReference type="GO" id="GO:0017001">
    <property type="term" value="P:antibiotic catabolic process"/>
    <property type="evidence" value="ECO:0007669"/>
    <property type="project" value="InterPro"/>
</dbReference>
<dbReference type="OrthoDB" id="9802248at2"/>
<feature type="binding site" evidence="7">
    <location>
        <position position="130"/>
    </location>
    <ligand>
        <name>Zn(2+)</name>
        <dbReference type="ChEBI" id="CHEBI:29105"/>
        <label>2</label>
    </ligand>
</feature>
<protein>
    <recommendedName>
        <fullName evidence="7">Hydroxyacylglutathione hydrolase</fullName>
        <ecNumber evidence="7">3.1.2.6</ecNumber>
    </recommendedName>
    <alternativeName>
        <fullName evidence="7">Glyoxalase II</fullName>
        <shortName evidence="7">Glx II</shortName>
    </alternativeName>
</protein>
<dbReference type="Proteomes" id="UP000199766">
    <property type="component" value="Unassembled WGS sequence"/>
</dbReference>
<organism evidence="9 10">
    <name type="scientific">Giesbergeria anulus</name>
    <dbReference type="NCBI Taxonomy" id="180197"/>
    <lineage>
        <taxon>Bacteria</taxon>
        <taxon>Pseudomonadati</taxon>
        <taxon>Pseudomonadota</taxon>
        <taxon>Betaproteobacteria</taxon>
        <taxon>Burkholderiales</taxon>
        <taxon>Comamonadaceae</taxon>
        <taxon>Giesbergeria</taxon>
    </lineage>
</organism>
<dbReference type="CDD" id="cd07723">
    <property type="entry name" value="hydroxyacylglutathione_hydrolase_MBL-fold"/>
    <property type="match status" value="1"/>
</dbReference>
<dbReference type="AlphaFoldDB" id="A0A1H9EZA1"/>
<dbReference type="PANTHER" id="PTHR43705:SF1">
    <property type="entry name" value="HYDROXYACYLGLUTATHIONE HYDROLASE GLOB"/>
    <property type="match status" value="1"/>
</dbReference>
<dbReference type="Pfam" id="PF16123">
    <property type="entry name" value="HAGH_C"/>
    <property type="match status" value="1"/>
</dbReference>
<evidence type="ECO:0000259" key="8">
    <source>
        <dbReference type="SMART" id="SM00849"/>
    </source>
</evidence>
<sequence>MNLLPLPAFSDNYIWLLHDAGQALVIDPGDATPVLQALGKLGLQLQAILVTHHHADHVGGVEALRAATGAVVYGPAQETMPAGTLPVQGGAQVQALGLSFAVLDVPGHTAGHVAYYATVPAQAPLLFCGDTLFSGGCGRLFEGTPAQMLASLDALAALPPQTRVCCAHEYTLSNLKFARAVEPGNAALAQYQQQCEAQRAQQQPTLPSHIGLECQINPFLRARVPAVVAAAQAQAPSSCLNPDDAVSVLATLREWKNNF</sequence>
<dbReference type="InterPro" id="IPR001279">
    <property type="entry name" value="Metallo-B-lactamas"/>
</dbReference>
<dbReference type="RefSeq" id="WP_091451972.1">
    <property type="nucleotide sequence ID" value="NZ_FOGD01000001.1"/>
</dbReference>
<gene>
    <name evidence="7" type="primary">gloB</name>
    <name evidence="9" type="ORF">SAMN02982919_00412</name>
</gene>
<feature type="binding site" evidence="7">
    <location>
        <position position="168"/>
    </location>
    <ligand>
        <name>Zn(2+)</name>
        <dbReference type="ChEBI" id="CHEBI:29105"/>
        <label>2</label>
    </ligand>
</feature>
<feature type="domain" description="Metallo-beta-lactamase" evidence="8">
    <location>
        <begin position="11"/>
        <end position="168"/>
    </location>
</feature>
<dbReference type="GO" id="GO:0004416">
    <property type="term" value="F:hydroxyacylglutathione hydrolase activity"/>
    <property type="evidence" value="ECO:0007669"/>
    <property type="project" value="UniProtKB-UniRule"/>
</dbReference>
<name>A0A1H9EZA1_9BURK</name>
<feature type="binding site" evidence="7">
    <location>
        <position position="54"/>
    </location>
    <ligand>
        <name>Zn(2+)</name>
        <dbReference type="ChEBI" id="CHEBI:29105"/>
        <label>1</label>
    </ligand>
</feature>
<feature type="binding site" evidence="7">
    <location>
        <position position="108"/>
    </location>
    <ligand>
        <name>Zn(2+)</name>
        <dbReference type="ChEBI" id="CHEBI:29105"/>
        <label>1</label>
    </ligand>
</feature>
<keyword evidence="10" id="KW-1185">Reference proteome</keyword>
<feature type="binding site" evidence="7">
    <location>
        <position position="52"/>
    </location>
    <ligand>
        <name>Zn(2+)</name>
        <dbReference type="ChEBI" id="CHEBI:29105"/>
        <label>1</label>
    </ligand>
</feature>
<dbReference type="GO" id="GO:0019243">
    <property type="term" value="P:methylglyoxal catabolic process to D-lactate via S-lactoyl-glutathione"/>
    <property type="evidence" value="ECO:0007669"/>
    <property type="project" value="UniProtKB-UniRule"/>
</dbReference>
<evidence type="ECO:0000256" key="3">
    <source>
        <dbReference type="ARBA" id="ARBA00006759"/>
    </source>
</evidence>
<dbReference type="GO" id="GO:0008270">
    <property type="term" value="F:zinc ion binding"/>
    <property type="evidence" value="ECO:0007669"/>
    <property type="project" value="InterPro"/>
</dbReference>
<evidence type="ECO:0000256" key="4">
    <source>
        <dbReference type="ARBA" id="ARBA00022723"/>
    </source>
</evidence>
<comment type="similarity">
    <text evidence="3 7">Belongs to the metallo-beta-lactamase superfamily. Glyoxalase II family.</text>
</comment>
<dbReference type="InterPro" id="IPR035680">
    <property type="entry name" value="Clx_II_MBL"/>
</dbReference>
<dbReference type="Gene3D" id="3.60.15.10">
    <property type="entry name" value="Ribonuclease Z/Hydroxyacylglutathione hydrolase-like"/>
    <property type="match status" value="1"/>
</dbReference>
<reference evidence="9 10" key="1">
    <citation type="submission" date="2016-10" db="EMBL/GenBank/DDBJ databases">
        <authorList>
            <person name="de Groot N.N."/>
        </authorList>
    </citation>
    <scope>NUCLEOTIDE SEQUENCE [LARGE SCALE GENOMIC DNA]</scope>
    <source>
        <strain evidence="9 10">ATCC 35958</strain>
    </source>
</reference>
<dbReference type="EC" id="3.1.2.6" evidence="7"/>
<dbReference type="PIRSF" id="PIRSF005457">
    <property type="entry name" value="Glx"/>
    <property type="match status" value="1"/>
</dbReference>
<keyword evidence="4 7" id="KW-0479">Metal-binding</keyword>
<dbReference type="PROSITE" id="PS00743">
    <property type="entry name" value="BETA_LACTAMASE_B_1"/>
    <property type="match status" value="1"/>
</dbReference>
<evidence type="ECO:0000313" key="9">
    <source>
        <dbReference type="EMBL" id="SEQ30971.1"/>
    </source>
</evidence>
<accession>A0A1H9EZA1</accession>
<dbReference type="UniPathway" id="UPA00619">
    <property type="reaction ID" value="UER00676"/>
</dbReference>
<dbReference type="NCBIfam" id="TIGR03413">
    <property type="entry name" value="GSH_gloB"/>
    <property type="match status" value="1"/>
</dbReference>
<dbReference type="HAMAP" id="MF_01374">
    <property type="entry name" value="Glyoxalase_2"/>
    <property type="match status" value="1"/>
</dbReference>
<dbReference type="InterPro" id="IPR036866">
    <property type="entry name" value="RibonucZ/Hydroxyglut_hydro"/>
</dbReference>
<feature type="binding site" evidence="7">
    <location>
        <position position="130"/>
    </location>
    <ligand>
        <name>Zn(2+)</name>
        <dbReference type="ChEBI" id="CHEBI:29105"/>
        <label>1</label>
    </ligand>
</feature>
<dbReference type="PANTHER" id="PTHR43705">
    <property type="entry name" value="HYDROXYACYLGLUTATHIONE HYDROLASE"/>
    <property type="match status" value="1"/>
</dbReference>
<evidence type="ECO:0000256" key="7">
    <source>
        <dbReference type="HAMAP-Rule" id="MF_01374"/>
    </source>
</evidence>
<keyword evidence="6 7" id="KW-0862">Zinc</keyword>
<evidence type="ECO:0000256" key="1">
    <source>
        <dbReference type="ARBA" id="ARBA00001623"/>
    </source>
</evidence>
<dbReference type="GO" id="GO:0008800">
    <property type="term" value="F:beta-lactamase activity"/>
    <property type="evidence" value="ECO:0007669"/>
    <property type="project" value="InterPro"/>
</dbReference>
<comment type="function">
    <text evidence="7">Thiolesterase that catalyzes the hydrolysis of S-D-lactoyl-glutathione to form glutathione and D-lactic acid.</text>
</comment>
<comment type="subunit">
    <text evidence="7">Monomer.</text>
</comment>
<evidence type="ECO:0000313" key="10">
    <source>
        <dbReference type="Proteomes" id="UP000199766"/>
    </source>
</evidence>
<proteinExistence type="inferred from homology"/>
<dbReference type="SUPFAM" id="SSF56281">
    <property type="entry name" value="Metallo-hydrolase/oxidoreductase"/>
    <property type="match status" value="1"/>
</dbReference>
<dbReference type="InterPro" id="IPR050110">
    <property type="entry name" value="Glyoxalase_II_hydrolase"/>
</dbReference>
<comment type="pathway">
    <text evidence="2 7">Secondary metabolite metabolism; methylglyoxal degradation; (R)-lactate from methylglyoxal: step 2/2.</text>
</comment>
<dbReference type="SMART" id="SM00849">
    <property type="entry name" value="Lactamase_B"/>
    <property type="match status" value="1"/>
</dbReference>
<evidence type="ECO:0000256" key="2">
    <source>
        <dbReference type="ARBA" id="ARBA00004963"/>
    </source>
</evidence>
<feature type="binding site" evidence="7">
    <location>
        <position position="56"/>
    </location>
    <ligand>
        <name>Zn(2+)</name>
        <dbReference type="ChEBI" id="CHEBI:29105"/>
        <label>2</label>
    </ligand>
</feature>
<dbReference type="Pfam" id="PF00753">
    <property type="entry name" value="Lactamase_B"/>
    <property type="match status" value="1"/>
</dbReference>
<keyword evidence="5 7" id="KW-0378">Hydrolase</keyword>
<comment type="catalytic activity">
    <reaction evidence="1 7">
        <text>an S-(2-hydroxyacyl)glutathione + H2O = a 2-hydroxy carboxylate + glutathione + H(+)</text>
        <dbReference type="Rhea" id="RHEA:21864"/>
        <dbReference type="ChEBI" id="CHEBI:15377"/>
        <dbReference type="ChEBI" id="CHEBI:15378"/>
        <dbReference type="ChEBI" id="CHEBI:57925"/>
        <dbReference type="ChEBI" id="CHEBI:58896"/>
        <dbReference type="ChEBI" id="CHEBI:71261"/>
        <dbReference type="EC" id="3.1.2.6"/>
    </reaction>
</comment>
<dbReference type="STRING" id="180197.SAMN02982919_00412"/>
<dbReference type="InterPro" id="IPR001018">
    <property type="entry name" value="Beta-lactamase_class-B_CS"/>
</dbReference>